<dbReference type="InterPro" id="IPR017853">
    <property type="entry name" value="GH"/>
</dbReference>
<comment type="caution">
    <text evidence="4">The sequence shown here is derived from an EMBL/GenBank/DDBJ whole genome shotgun (WGS) entry which is preliminary data.</text>
</comment>
<evidence type="ECO:0000313" key="5">
    <source>
        <dbReference type="Proteomes" id="UP000749559"/>
    </source>
</evidence>
<proteinExistence type="inferred from homology"/>
<evidence type="ECO:0000256" key="3">
    <source>
        <dbReference type="ARBA" id="ARBA00023295"/>
    </source>
</evidence>
<name>A0A8S4PIT2_OWEFU</name>
<keyword evidence="2" id="KW-0378">Hydrolase</keyword>
<dbReference type="Gene3D" id="3.20.20.80">
    <property type="entry name" value="Glycosidases"/>
    <property type="match status" value="1"/>
</dbReference>
<dbReference type="AlphaFoldDB" id="A0A8S4PIT2"/>
<dbReference type="GO" id="GO:0015926">
    <property type="term" value="F:glucosidase activity"/>
    <property type="evidence" value="ECO:0007669"/>
    <property type="project" value="InterPro"/>
</dbReference>
<protein>
    <submittedName>
        <fullName evidence="4">Uncharacterized protein</fullName>
    </submittedName>
</protein>
<organism evidence="4 5">
    <name type="scientific">Owenia fusiformis</name>
    <name type="common">Polychaete worm</name>
    <dbReference type="NCBI Taxonomy" id="6347"/>
    <lineage>
        <taxon>Eukaryota</taxon>
        <taxon>Metazoa</taxon>
        <taxon>Spiralia</taxon>
        <taxon>Lophotrochozoa</taxon>
        <taxon>Annelida</taxon>
        <taxon>Polychaeta</taxon>
        <taxon>Sedentaria</taxon>
        <taxon>Canalipalpata</taxon>
        <taxon>Sabellida</taxon>
        <taxon>Oweniida</taxon>
        <taxon>Oweniidae</taxon>
        <taxon>Owenia</taxon>
    </lineage>
</organism>
<keyword evidence="3" id="KW-0326">Glycosidase</keyword>
<comment type="similarity">
    <text evidence="1">Belongs to the glycosyl hydrolase 53 family.</text>
</comment>
<feature type="non-terminal residue" evidence="4">
    <location>
        <position position="1"/>
    </location>
</feature>
<dbReference type="SUPFAM" id="SSF51445">
    <property type="entry name" value="(Trans)glycosidases"/>
    <property type="match status" value="1"/>
</dbReference>
<dbReference type="Pfam" id="PF07745">
    <property type="entry name" value="Glyco_hydro_53"/>
    <property type="match status" value="1"/>
</dbReference>
<dbReference type="EMBL" id="CAIIXF020000009">
    <property type="protein sequence ID" value="CAH1793693.1"/>
    <property type="molecule type" value="Genomic_DNA"/>
</dbReference>
<dbReference type="Proteomes" id="UP000749559">
    <property type="component" value="Unassembled WGS sequence"/>
</dbReference>
<keyword evidence="5" id="KW-1185">Reference proteome</keyword>
<evidence type="ECO:0000313" key="4">
    <source>
        <dbReference type="EMBL" id="CAH1793693.1"/>
    </source>
</evidence>
<evidence type="ECO:0000256" key="2">
    <source>
        <dbReference type="ARBA" id="ARBA00022801"/>
    </source>
</evidence>
<sequence length="207" mass="24161">MYNGRFLSVQGPVTACKVVLADQLNGDQEIVLDVKENDVVGVLNYAETVYLESRNGNHINVAENRSVEAQWRDKSGWQGFQLRTIPSSSGTETMMEKDKVYIYNINFNCYLEVLDDTTVHCSPWTDKGYDKIVYMFEMTHHQPDYQWFWLGSDLSATPTYENGGLFYRNRNSTHVWQDGIFQIMRSHNWNLVRLRLWVNPLPDKEYA</sequence>
<reference evidence="4" key="1">
    <citation type="submission" date="2022-03" db="EMBL/GenBank/DDBJ databases">
        <authorList>
            <person name="Martin C."/>
        </authorList>
    </citation>
    <scope>NUCLEOTIDE SEQUENCE</scope>
</reference>
<accession>A0A8S4PIT2</accession>
<gene>
    <name evidence="4" type="ORF">OFUS_LOCUS18514</name>
</gene>
<dbReference type="InterPro" id="IPR011683">
    <property type="entry name" value="Glyco_hydro_53"/>
</dbReference>
<evidence type="ECO:0000256" key="1">
    <source>
        <dbReference type="ARBA" id="ARBA00010687"/>
    </source>
</evidence>